<dbReference type="KEGG" id="epl:P4G45_05970"/>
<dbReference type="Gene3D" id="3.40.50.12780">
    <property type="entry name" value="N-terminal domain of ligase-like"/>
    <property type="match status" value="1"/>
</dbReference>
<accession>A0AAU7DC15</accession>
<evidence type="ECO:0000259" key="3">
    <source>
        <dbReference type="PROSITE" id="PS50075"/>
    </source>
</evidence>
<dbReference type="Pfam" id="PF00501">
    <property type="entry name" value="AMP-binding"/>
    <property type="match status" value="1"/>
</dbReference>
<dbReference type="GO" id="GO:0016020">
    <property type="term" value="C:membrane"/>
    <property type="evidence" value="ECO:0007669"/>
    <property type="project" value="TreeGrafter"/>
</dbReference>
<comment type="catalytic activity">
    <reaction evidence="1">
        <text>a long-chain fatty acid + ATP + CoA = a long-chain fatty acyl-CoA + AMP + diphosphate</text>
        <dbReference type="Rhea" id="RHEA:15421"/>
        <dbReference type="ChEBI" id="CHEBI:30616"/>
        <dbReference type="ChEBI" id="CHEBI:33019"/>
        <dbReference type="ChEBI" id="CHEBI:57287"/>
        <dbReference type="ChEBI" id="CHEBI:57560"/>
        <dbReference type="ChEBI" id="CHEBI:83139"/>
        <dbReference type="ChEBI" id="CHEBI:456215"/>
        <dbReference type="EC" id="6.2.1.3"/>
    </reaction>
    <physiologicalReaction direction="left-to-right" evidence="1">
        <dbReference type="Rhea" id="RHEA:15422"/>
    </physiologicalReaction>
</comment>
<feature type="domain" description="Carrier" evidence="3">
    <location>
        <begin position="531"/>
        <end position="606"/>
    </location>
</feature>
<dbReference type="Pfam" id="PF00550">
    <property type="entry name" value="PP-binding"/>
    <property type="match status" value="1"/>
</dbReference>
<dbReference type="GO" id="GO:0004467">
    <property type="term" value="F:long-chain fatty acid-CoA ligase activity"/>
    <property type="evidence" value="ECO:0007669"/>
    <property type="project" value="UniProtKB-EC"/>
</dbReference>
<evidence type="ECO:0000256" key="1">
    <source>
        <dbReference type="ARBA" id="ARBA00024484"/>
    </source>
</evidence>
<dbReference type="PANTHER" id="PTHR43272:SF52">
    <property type="entry name" value="AMP-DEPENDENT SYNTHETASE_LIGASE DOMAIN-CONTAINING PROTEIN"/>
    <property type="match status" value="1"/>
</dbReference>
<gene>
    <name evidence="4" type="ORF">P4G45_05970</name>
    <name evidence="5" type="ORF">P8936_05945</name>
</gene>
<dbReference type="Gene3D" id="1.10.1200.10">
    <property type="entry name" value="ACP-like"/>
    <property type="match status" value="1"/>
</dbReference>
<dbReference type="Gene3D" id="3.30.300.30">
    <property type="match status" value="1"/>
</dbReference>
<feature type="region of interest" description="Disordered" evidence="2">
    <location>
        <begin position="1"/>
        <end position="22"/>
    </location>
</feature>
<dbReference type="PROSITE" id="PS50075">
    <property type="entry name" value="CARRIER"/>
    <property type="match status" value="1"/>
</dbReference>
<evidence type="ECO:0000313" key="4">
    <source>
        <dbReference type="EMBL" id="XBH11272.1"/>
    </source>
</evidence>
<dbReference type="InterPro" id="IPR042099">
    <property type="entry name" value="ANL_N_sf"/>
</dbReference>
<dbReference type="AlphaFoldDB" id="A0AAU7CZZ4"/>
<dbReference type="SUPFAM" id="SSF47336">
    <property type="entry name" value="ACP-like"/>
    <property type="match status" value="1"/>
</dbReference>
<dbReference type="InterPro" id="IPR002123">
    <property type="entry name" value="Plipid/glycerol_acylTrfase"/>
</dbReference>
<dbReference type="InterPro" id="IPR000873">
    <property type="entry name" value="AMP-dep_synth/lig_dom"/>
</dbReference>
<organism evidence="4">
    <name type="scientific">Edaphobacter paludis</name>
    <dbReference type="NCBI Taxonomy" id="3035702"/>
    <lineage>
        <taxon>Bacteria</taxon>
        <taxon>Pseudomonadati</taxon>
        <taxon>Acidobacteriota</taxon>
        <taxon>Terriglobia</taxon>
        <taxon>Terriglobales</taxon>
        <taxon>Acidobacteriaceae</taxon>
        <taxon>Edaphobacter</taxon>
    </lineage>
</organism>
<dbReference type="InterPro" id="IPR009081">
    <property type="entry name" value="PP-bd_ACP"/>
</dbReference>
<dbReference type="PANTHER" id="PTHR43272">
    <property type="entry name" value="LONG-CHAIN-FATTY-ACID--COA LIGASE"/>
    <property type="match status" value="1"/>
</dbReference>
<dbReference type="InterPro" id="IPR045851">
    <property type="entry name" value="AMP-bd_C_sf"/>
</dbReference>
<protein>
    <submittedName>
        <fullName evidence="4">AMP-binding protein</fullName>
    </submittedName>
</protein>
<dbReference type="RefSeq" id="WP_348268760.1">
    <property type="nucleotide sequence ID" value="NZ_CP121194.1"/>
</dbReference>
<proteinExistence type="predicted"/>
<dbReference type="SUPFAM" id="SSF69593">
    <property type="entry name" value="Glycerol-3-phosphate (1)-acyltransferase"/>
    <property type="match status" value="1"/>
</dbReference>
<sequence>MIASSAPSRHLEPAHATQPGTPSALSEFFQRIAQIDSDFIVYDDGWRGWTYRYSDVAQMAGALTAQFRSIGIGKGDHVLIWSESRAGWIAALWACLLEGVILVPVEFHATLALLRRIEQQIRPRLVLLGDLVTYIEDTTQFPVRFLRDVETDRAQPPEKRPALYRDDVAEIIYTSGSTAEPKGVIMTHRNLAAALQPLEAQLAPYRKYLNLIHPFRVLNLLPMSHLFGQAVTLFVLPLIPGTAVFLDSTSPEEIAAQIRRRKICAIVSVPQILEVLRKYVLHRFPETANAANEMGAWPQRWWRYRTVHRFFGCRFCCLYVGGAALSPEVEQFWLALGFVVAQGYGLTETAPIISFNHPFHAEKNTVGKPIAGLQLRLGPDGEVLVRGDNVTPGYFQLPGETAAAFENGWLHTGDIGELTAKGDLIIRGRKKDLIVTPSGLKIHPSDVEHILNGIAGVRESAVIDNNGVYAVLILEPGAQGEAVIHQANQQLEAYQRIRSFSIWPQAGLPRTSSTQKLRRNDIAAAIRTGGTITAKPALSIIDLVQKYAPGRKVTTDTTLDELGLSSLDRVELILDLEEKLNITIDDSAFSSVSKVSDLAQPLTLAEPIPEPTYNRTWIAKLARRILLPSIFLPLTRVIARPAISGRHHLRGIEGPIIFAANHQSYIDASVILASLPSDWRYHIAPAMWMEYFDPHFHPERFPFSTRLGTTILYCLLTFLFNAFPLSQAETGTRQTLRYIGELTEEKWSILIFPEGERTMTGDIGHFYPGIAMIASRMQVPIIPIRLIGLDKVLHRGSAKLHPGRVDVRFGAPITLKGQAYSDLAKQVENAVRSL</sequence>
<accession>A0AAU7CZZ4</accession>
<dbReference type="Pfam" id="PF01553">
    <property type="entry name" value="Acyltransferase"/>
    <property type="match status" value="1"/>
</dbReference>
<dbReference type="InterPro" id="IPR036736">
    <property type="entry name" value="ACP-like_sf"/>
</dbReference>
<dbReference type="CDD" id="cd07989">
    <property type="entry name" value="LPLAT_AGPAT-like"/>
    <property type="match status" value="1"/>
</dbReference>
<evidence type="ECO:0000256" key="2">
    <source>
        <dbReference type="SAM" id="MobiDB-lite"/>
    </source>
</evidence>
<reference evidence="4" key="1">
    <citation type="submission" date="2023-03" db="EMBL/GenBank/DDBJ databases">
        <title>Edaphobacter sp.</title>
        <authorList>
            <person name="Huber K.J."/>
            <person name="Papendorf J."/>
            <person name="Pilke C."/>
            <person name="Bunk B."/>
            <person name="Sproeer C."/>
            <person name="Pester M."/>
        </authorList>
    </citation>
    <scope>NUCLEOTIDE SEQUENCE</scope>
    <source>
        <strain evidence="4">DSM 109919</strain>
        <strain evidence="5">DSM 109920</strain>
    </source>
</reference>
<evidence type="ECO:0000313" key="5">
    <source>
        <dbReference type="EMBL" id="XBH14702.1"/>
    </source>
</evidence>
<dbReference type="SUPFAM" id="SSF56801">
    <property type="entry name" value="Acetyl-CoA synthetase-like"/>
    <property type="match status" value="1"/>
</dbReference>
<dbReference type="EMBL" id="CP121195">
    <property type="protein sequence ID" value="XBH14702.1"/>
    <property type="molecule type" value="Genomic_DNA"/>
</dbReference>
<dbReference type="EMBL" id="CP121194">
    <property type="protein sequence ID" value="XBH11272.1"/>
    <property type="molecule type" value="Genomic_DNA"/>
</dbReference>
<dbReference type="SMART" id="SM00563">
    <property type="entry name" value="PlsC"/>
    <property type="match status" value="1"/>
</dbReference>
<dbReference type="GO" id="GO:0016746">
    <property type="term" value="F:acyltransferase activity"/>
    <property type="evidence" value="ECO:0007669"/>
    <property type="project" value="InterPro"/>
</dbReference>
<name>A0AAU7CZZ4_9BACT</name>